<dbReference type="Proteomes" id="UP000008694">
    <property type="component" value="Unassembled WGS sequence"/>
</dbReference>
<evidence type="ECO:0000259" key="8">
    <source>
        <dbReference type="PROSITE" id="PS51153"/>
    </source>
</evidence>
<dbReference type="Pfam" id="PF05659">
    <property type="entry name" value="RPW8"/>
    <property type="match status" value="1"/>
</dbReference>
<dbReference type="PANTHER" id="PTHR36766:SF25">
    <property type="entry name" value="DISEASE RESISTANCE PROTEIN ADR1"/>
    <property type="match status" value="1"/>
</dbReference>
<reference evidence="10" key="1">
    <citation type="journal article" date="2011" name="Nat. Genet.">
        <title>The Arabidopsis lyrata genome sequence and the basis of rapid genome size change.</title>
        <authorList>
            <person name="Hu T.T."/>
            <person name="Pattyn P."/>
            <person name="Bakker E.G."/>
            <person name="Cao J."/>
            <person name="Cheng J.-F."/>
            <person name="Clark R.M."/>
            <person name="Fahlgren N."/>
            <person name="Fawcett J.A."/>
            <person name="Grimwood J."/>
            <person name="Gundlach H."/>
            <person name="Haberer G."/>
            <person name="Hollister J.D."/>
            <person name="Ossowski S."/>
            <person name="Ottilar R.P."/>
            <person name="Salamov A.A."/>
            <person name="Schneeberger K."/>
            <person name="Spannagl M."/>
            <person name="Wang X."/>
            <person name="Yang L."/>
            <person name="Nasrallah M.E."/>
            <person name="Bergelson J."/>
            <person name="Carrington J.C."/>
            <person name="Gaut B.S."/>
            <person name="Schmutz J."/>
            <person name="Mayer K.F.X."/>
            <person name="Van de Peer Y."/>
            <person name="Grigoriev I.V."/>
            <person name="Nordborg M."/>
            <person name="Weigel D."/>
            <person name="Guo Y.-L."/>
        </authorList>
    </citation>
    <scope>NUCLEOTIDE SEQUENCE [LARGE SCALE GENOMIC DNA]</scope>
    <source>
        <strain evidence="10">cv. MN47</strain>
    </source>
</reference>
<name>D7KJ84_ARALL</name>
<dbReference type="EMBL" id="GL348713">
    <property type="protein sequence ID" value="EFH67307.1"/>
    <property type="molecule type" value="Genomic_DNA"/>
</dbReference>
<dbReference type="InterPro" id="IPR027417">
    <property type="entry name" value="P-loop_NTPase"/>
</dbReference>
<dbReference type="PANTHER" id="PTHR36766">
    <property type="entry name" value="PLANT BROAD-SPECTRUM MILDEW RESISTANCE PROTEIN RPW8"/>
    <property type="match status" value="1"/>
</dbReference>
<dbReference type="PRINTS" id="PR00364">
    <property type="entry name" value="DISEASERSIST"/>
</dbReference>
<dbReference type="AlphaFoldDB" id="D7KJ84"/>
<dbReference type="eggNOG" id="ENOG502QU6E">
    <property type="taxonomic scope" value="Eukaryota"/>
</dbReference>
<dbReference type="FunFam" id="3.80.10.10:FF:001050">
    <property type="entry name" value="Probable disease resistance protein At5g66900"/>
    <property type="match status" value="1"/>
</dbReference>
<dbReference type="Gene3D" id="3.80.10.10">
    <property type="entry name" value="Ribonuclease Inhibitor"/>
    <property type="match status" value="1"/>
</dbReference>
<dbReference type="STRING" id="81972.D7KJ84"/>
<dbReference type="InterPro" id="IPR032675">
    <property type="entry name" value="LRR_dom_sf"/>
</dbReference>
<dbReference type="CDD" id="cd21037">
    <property type="entry name" value="MLKL_NTD"/>
    <property type="match status" value="1"/>
</dbReference>
<sequence length="798" mass="91887">MASFIDLFAGDITTQLLKLLVLVANTVYSCKGIAERLITMIRDVQPTIKEIQYSGVELSNHRQTQLRGFFEILEKARKLCEKVLRCRRWNLKHVYHANKMKDLEKNISRFLNSQILLFVLAEVCHLRVNGDRIERNMDRLLSERNDSLSFPETMMEIETVSDPPIQMVGLDLGKRKVKEMMFKFTDTYLFGISGMSGSGKTTLAIELSRDDDVRGLFKNKVLFLIVSRSPNFENLEFCIREFLNDGVQQRKLVILDDVWTRESLDKLLSKIRGSTTLVVSRSKLADPRTTYNVELLKEDEAMSLLCLYAFDHKSPPSPFSKKLVKQVVDECKGLPLSLKVLGASLKNKPERYWEGVVKRLLRGEAADETHENRVFAHMEESLENLEPKLRECFLDMGAFPEDKKIPLYVLTNVWVERHDIDEETAFSFVLRLADKNLLTIVKNPRFGDVHIGYYDVFVTQHDVLRDLALHMSNRVDVNRRERLLMPKREPMLPREWEKNNDEPFDAKIVSLHTGKNYLTLNEFGEMDEMDWFDMDLPKAEVLILNFSSENYVLPPFIGKMSRLRVLVIINNGMSPARLHGFSIFANLAKLRSLWLERVHVPEFTSSTIPLKKLQKMHLIFCKVNNSFDQTSFDISQIFPSLSDLTIDHCDDLVELNSIFGITSLNSLSITNCPRILELPKNLSNLQSLERLRLYACPELISLPVEICELPCLKYVDISQCVSLIYLPEKFGKLGKLEKIDMRECSLLGLPSSVAALVSLRHVVCDEETSSMWEKVKKIVPELCIEVAKKCFTVDWLDD</sequence>
<keyword evidence="2" id="KW-0433">Leucine-rich repeat</keyword>
<dbReference type="GO" id="GO:0043531">
    <property type="term" value="F:ADP binding"/>
    <property type="evidence" value="ECO:0007669"/>
    <property type="project" value="InterPro"/>
</dbReference>
<dbReference type="Pfam" id="PF00931">
    <property type="entry name" value="NB-ARC"/>
    <property type="match status" value="2"/>
</dbReference>
<dbReference type="InterPro" id="IPR042197">
    <property type="entry name" value="Apaf_helical"/>
</dbReference>
<dbReference type="InterPro" id="IPR036388">
    <property type="entry name" value="WH-like_DNA-bd_sf"/>
</dbReference>
<evidence type="ECO:0000256" key="2">
    <source>
        <dbReference type="ARBA" id="ARBA00022614"/>
    </source>
</evidence>
<dbReference type="FunFam" id="1.10.10.10:FF:001043">
    <property type="entry name" value="Probable disease resistance protein At4g33300"/>
    <property type="match status" value="1"/>
</dbReference>
<dbReference type="GO" id="GO:0005524">
    <property type="term" value="F:ATP binding"/>
    <property type="evidence" value="ECO:0007669"/>
    <property type="project" value="UniProtKB-KW"/>
</dbReference>
<evidence type="ECO:0000256" key="4">
    <source>
        <dbReference type="ARBA" id="ARBA00022741"/>
    </source>
</evidence>
<keyword evidence="4" id="KW-0547">Nucleotide-binding</keyword>
<keyword evidence="3" id="KW-0677">Repeat</keyword>
<dbReference type="InterPro" id="IPR059179">
    <property type="entry name" value="MLKL-like_MCAfunc"/>
</dbReference>
<dbReference type="InterPro" id="IPR008808">
    <property type="entry name" value="Powdery_mildew-R_dom"/>
</dbReference>
<evidence type="ECO:0000256" key="6">
    <source>
        <dbReference type="ARBA" id="ARBA00022840"/>
    </source>
</evidence>
<dbReference type="SUPFAM" id="SSF52058">
    <property type="entry name" value="L domain-like"/>
    <property type="match status" value="1"/>
</dbReference>
<comment type="similarity">
    <text evidence="1">Belongs to the disease resistance NB-LRR family.</text>
</comment>
<organism evidence="10">
    <name type="scientific">Arabidopsis lyrata subsp. lyrata</name>
    <name type="common">Lyre-leaved rock-cress</name>
    <dbReference type="NCBI Taxonomy" id="81972"/>
    <lineage>
        <taxon>Eukaryota</taxon>
        <taxon>Viridiplantae</taxon>
        <taxon>Streptophyta</taxon>
        <taxon>Embryophyta</taxon>
        <taxon>Tracheophyta</taxon>
        <taxon>Spermatophyta</taxon>
        <taxon>Magnoliopsida</taxon>
        <taxon>eudicotyledons</taxon>
        <taxon>Gunneridae</taxon>
        <taxon>Pentapetalae</taxon>
        <taxon>rosids</taxon>
        <taxon>malvids</taxon>
        <taxon>Brassicales</taxon>
        <taxon>Brassicaceae</taxon>
        <taxon>Camelineae</taxon>
        <taxon>Arabidopsis</taxon>
    </lineage>
</organism>
<evidence type="ECO:0000256" key="7">
    <source>
        <dbReference type="ARBA" id="ARBA00023054"/>
    </source>
</evidence>
<keyword evidence="6" id="KW-0067">ATP-binding</keyword>
<evidence type="ECO:0000313" key="10">
    <source>
        <dbReference type="Proteomes" id="UP000008694"/>
    </source>
</evidence>
<proteinExistence type="inferred from homology"/>
<dbReference type="FunFam" id="1.10.8.430:FF:000003">
    <property type="entry name" value="Probable disease resistance protein At5g66910"/>
    <property type="match status" value="1"/>
</dbReference>
<evidence type="ECO:0000256" key="5">
    <source>
        <dbReference type="ARBA" id="ARBA00022821"/>
    </source>
</evidence>
<gene>
    <name evidence="9" type="ORF">ARALYDRAFT_473526</name>
</gene>
<dbReference type="InterPro" id="IPR002182">
    <property type="entry name" value="NB-ARC"/>
</dbReference>
<dbReference type="PROSITE" id="PS51153">
    <property type="entry name" value="RPW8"/>
    <property type="match status" value="1"/>
</dbReference>
<dbReference type="SUPFAM" id="SSF52540">
    <property type="entry name" value="P-loop containing nucleoside triphosphate hydrolases"/>
    <property type="match status" value="1"/>
</dbReference>
<keyword evidence="10" id="KW-1185">Reference proteome</keyword>
<evidence type="ECO:0000313" key="9">
    <source>
        <dbReference type="EMBL" id="EFH67307.1"/>
    </source>
</evidence>
<accession>D7KJ84</accession>
<feature type="domain" description="RPW8" evidence="8">
    <location>
        <begin position="2"/>
        <end position="149"/>
    </location>
</feature>
<dbReference type="GO" id="GO:0009414">
    <property type="term" value="P:response to water deprivation"/>
    <property type="evidence" value="ECO:0007669"/>
    <property type="project" value="EnsemblPlants"/>
</dbReference>
<protein>
    <recommendedName>
        <fullName evidence="8">RPW8 domain-containing protein</fullName>
    </recommendedName>
</protein>
<dbReference type="ExpressionAtlas" id="D7KJ84">
    <property type="expression patterns" value="baseline"/>
</dbReference>
<dbReference type="GO" id="GO:0042742">
    <property type="term" value="P:defense response to bacterium"/>
    <property type="evidence" value="ECO:0007669"/>
    <property type="project" value="EnsemblPlants"/>
</dbReference>
<dbReference type="HOGENOM" id="CLU_012216_1_0_1"/>
<dbReference type="Gene3D" id="1.10.8.430">
    <property type="entry name" value="Helical domain of apoptotic protease-activating factors"/>
    <property type="match status" value="1"/>
</dbReference>
<dbReference type="Gene3D" id="3.40.50.300">
    <property type="entry name" value="P-loop containing nucleotide triphosphate hydrolases"/>
    <property type="match status" value="1"/>
</dbReference>
<keyword evidence="7" id="KW-0175">Coiled coil</keyword>
<evidence type="ECO:0000256" key="1">
    <source>
        <dbReference type="ARBA" id="ARBA00008894"/>
    </source>
</evidence>
<dbReference type="Gene3D" id="1.10.10.10">
    <property type="entry name" value="Winged helix-like DNA-binding domain superfamily/Winged helix DNA-binding domain"/>
    <property type="match status" value="1"/>
</dbReference>
<dbReference type="Gramene" id="fgenesh2_kg.1__3480__AT1G33560.1">
    <property type="protein sequence ID" value="fgenesh2_kg.1__3480__AT1G33560.1"/>
    <property type="gene ID" value="fgenesh2_kg.1__3480__AT1G33560.1"/>
</dbReference>
<evidence type="ECO:0000256" key="3">
    <source>
        <dbReference type="ARBA" id="ARBA00022737"/>
    </source>
</evidence>
<keyword evidence="5" id="KW-0611">Plant defense</keyword>